<sequence>MSIQPGYDEGSSSKYRAYEIGDDGHCLAVLELTATSDKDAVHQTFRMVIGHVWELWDRERLVITLRPHLKGPGQSQGSF</sequence>
<comment type="caution">
    <text evidence="1">The sequence shown here is derived from an EMBL/GenBank/DDBJ whole genome shotgun (WGS) entry which is preliminary data.</text>
</comment>
<organism evidence="1 2">
    <name type="scientific">Lichenifustis flavocetrariae</name>
    <dbReference type="NCBI Taxonomy" id="2949735"/>
    <lineage>
        <taxon>Bacteria</taxon>
        <taxon>Pseudomonadati</taxon>
        <taxon>Pseudomonadota</taxon>
        <taxon>Alphaproteobacteria</taxon>
        <taxon>Hyphomicrobiales</taxon>
        <taxon>Lichenihabitantaceae</taxon>
        <taxon>Lichenifustis</taxon>
    </lineage>
</organism>
<gene>
    <name evidence="1" type="ORF">M8523_34965</name>
</gene>
<dbReference type="EMBL" id="JAMOIM010000089">
    <property type="protein sequence ID" value="MCW6513060.1"/>
    <property type="molecule type" value="Genomic_DNA"/>
</dbReference>
<name>A0AA41ZA25_9HYPH</name>
<evidence type="ECO:0000313" key="1">
    <source>
        <dbReference type="EMBL" id="MCW6513060.1"/>
    </source>
</evidence>
<evidence type="ECO:0000313" key="2">
    <source>
        <dbReference type="Proteomes" id="UP001165667"/>
    </source>
</evidence>
<accession>A0AA41ZA25</accession>
<dbReference type="RefSeq" id="WP_282589435.1">
    <property type="nucleotide sequence ID" value="NZ_JAMOIM010000089.1"/>
</dbReference>
<reference evidence="1" key="1">
    <citation type="submission" date="2022-05" db="EMBL/GenBank/DDBJ databases">
        <authorList>
            <person name="Pankratov T."/>
        </authorList>
    </citation>
    <scope>NUCLEOTIDE SEQUENCE</scope>
    <source>
        <strain evidence="1">BP6-180914</strain>
    </source>
</reference>
<dbReference type="Proteomes" id="UP001165667">
    <property type="component" value="Unassembled WGS sequence"/>
</dbReference>
<dbReference type="AlphaFoldDB" id="A0AA41ZA25"/>
<protein>
    <submittedName>
        <fullName evidence="1">Uncharacterized protein</fullName>
    </submittedName>
</protein>
<keyword evidence="2" id="KW-1185">Reference proteome</keyword>
<proteinExistence type="predicted"/>